<dbReference type="PANTHER" id="PTHR30383:SF24">
    <property type="entry name" value="THIOESTERASE 1_PROTEASE 1_LYSOPHOSPHOLIPASE L1"/>
    <property type="match status" value="1"/>
</dbReference>
<dbReference type="Gene3D" id="3.40.50.1110">
    <property type="entry name" value="SGNH hydrolase"/>
    <property type="match status" value="1"/>
</dbReference>
<dbReference type="InterPro" id="IPR013830">
    <property type="entry name" value="SGNH_hydro"/>
</dbReference>
<keyword evidence="3" id="KW-1185">Reference proteome</keyword>
<protein>
    <submittedName>
        <fullName evidence="2">Arylesterase</fullName>
    </submittedName>
</protein>
<accession>A0AAJ0XFR1</accession>
<reference evidence="2" key="2">
    <citation type="journal article" date="2020" name="Microorganisms">
        <title>Osmotic Adaptation and Compatible Solute Biosynthesis of Phototrophic Bacteria as Revealed from Genome Analyses.</title>
        <authorList>
            <person name="Imhoff J.F."/>
            <person name="Rahn T."/>
            <person name="Kunzel S."/>
            <person name="Keller A."/>
            <person name="Neulinger S.C."/>
        </authorList>
    </citation>
    <scope>NUCLEOTIDE SEQUENCE</scope>
    <source>
        <strain evidence="2">DSM 4395</strain>
    </source>
</reference>
<proteinExistence type="predicted"/>
<dbReference type="InterPro" id="IPR051532">
    <property type="entry name" value="Ester_Hydrolysis_Enzymes"/>
</dbReference>
<organism evidence="2 3">
    <name type="scientific">Halochromatium salexigens</name>
    <name type="common">Chromatium salexigens</name>
    <dbReference type="NCBI Taxonomy" id="49447"/>
    <lineage>
        <taxon>Bacteria</taxon>
        <taxon>Pseudomonadati</taxon>
        <taxon>Pseudomonadota</taxon>
        <taxon>Gammaproteobacteria</taxon>
        <taxon>Chromatiales</taxon>
        <taxon>Chromatiaceae</taxon>
        <taxon>Halochromatium</taxon>
    </lineage>
</organism>
<reference evidence="2" key="1">
    <citation type="submission" date="2017-05" db="EMBL/GenBank/DDBJ databases">
        <authorList>
            <person name="Imhoff J.F."/>
            <person name="Rahn T."/>
            <person name="Kuenzel S."/>
            <person name="Neulinger S.C."/>
        </authorList>
    </citation>
    <scope>NUCLEOTIDE SEQUENCE</scope>
    <source>
        <strain evidence="2">DSM 4395</strain>
    </source>
</reference>
<dbReference type="PANTHER" id="PTHR30383">
    <property type="entry name" value="THIOESTERASE 1/PROTEASE 1/LYSOPHOSPHOLIPASE L1"/>
    <property type="match status" value="1"/>
</dbReference>
<dbReference type="CDD" id="cd01822">
    <property type="entry name" value="Lysophospholipase_L1_like"/>
    <property type="match status" value="1"/>
</dbReference>
<evidence type="ECO:0000313" key="3">
    <source>
        <dbReference type="Proteomes" id="UP001296967"/>
    </source>
</evidence>
<feature type="domain" description="SGNH hydrolase-type esterase" evidence="1">
    <location>
        <begin position="40"/>
        <end position="199"/>
    </location>
</feature>
<sequence>MTEVPPGAAASDRTLDDGAVDRIAGSPIVTEATETPVLLVLGDSLSAAYGLPLDQGWVNLLQARIYERNLPYRVVNAAISGDTVAGGLSRLPALLAEYEPKIVLIELGANDGLRGFAPARIKDALVTLVEQAQAADADVVLIGVRLPPNYGSAYTERFQQLFATVAERTEVALVPRLLADVAEDPRLMQADGLHPTAEAQPLILETVWPVLDPLLE</sequence>
<dbReference type="Proteomes" id="UP001296967">
    <property type="component" value="Unassembled WGS sequence"/>
</dbReference>
<dbReference type="EMBL" id="NHSF01000061">
    <property type="protein sequence ID" value="MBK5931274.1"/>
    <property type="molecule type" value="Genomic_DNA"/>
</dbReference>
<evidence type="ECO:0000313" key="2">
    <source>
        <dbReference type="EMBL" id="MBK5931274.1"/>
    </source>
</evidence>
<name>A0AAJ0XFR1_HALSE</name>
<dbReference type="SUPFAM" id="SSF52266">
    <property type="entry name" value="SGNH hydrolase"/>
    <property type="match status" value="1"/>
</dbReference>
<dbReference type="Pfam" id="PF13472">
    <property type="entry name" value="Lipase_GDSL_2"/>
    <property type="match status" value="1"/>
</dbReference>
<dbReference type="InterPro" id="IPR036514">
    <property type="entry name" value="SGNH_hydro_sf"/>
</dbReference>
<evidence type="ECO:0000259" key="1">
    <source>
        <dbReference type="Pfam" id="PF13472"/>
    </source>
</evidence>
<dbReference type="GO" id="GO:0004622">
    <property type="term" value="F:phosphatidylcholine lysophospholipase activity"/>
    <property type="evidence" value="ECO:0007669"/>
    <property type="project" value="TreeGrafter"/>
</dbReference>
<gene>
    <name evidence="2" type="ORF">CCR82_12265</name>
</gene>
<dbReference type="AlphaFoldDB" id="A0AAJ0XFR1"/>
<comment type="caution">
    <text evidence="2">The sequence shown here is derived from an EMBL/GenBank/DDBJ whole genome shotgun (WGS) entry which is preliminary data.</text>
</comment>